<dbReference type="InterPro" id="IPR000477">
    <property type="entry name" value="RT_dom"/>
</dbReference>
<dbReference type="PANTHER" id="PTHR33116:SF75">
    <property type="entry name" value="RIBONUCLEASE H PROTEIN"/>
    <property type="match status" value="1"/>
</dbReference>
<proteinExistence type="predicted"/>
<keyword evidence="3" id="KW-1185">Reference proteome</keyword>
<evidence type="ECO:0000313" key="3">
    <source>
        <dbReference type="Proteomes" id="UP001281410"/>
    </source>
</evidence>
<organism evidence="2 3">
    <name type="scientific">Dipteronia sinensis</name>
    <dbReference type="NCBI Taxonomy" id="43782"/>
    <lineage>
        <taxon>Eukaryota</taxon>
        <taxon>Viridiplantae</taxon>
        <taxon>Streptophyta</taxon>
        <taxon>Embryophyta</taxon>
        <taxon>Tracheophyta</taxon>
        <taxon>Spermatophyta</taxon>
        <taxon>Magnoliopsida</taxon>
        <taxon>eudicotyledons</taxon>
        <taxon>Gunneridae</taxon>
        <taxon>Pentapetalae</taxon>
        <taxon>rosids</taxon>
        <taxon>malvids</taxon>
        <taxon>Sapindales</taxon>
        <taxon>Sapindaceae</taxon>
        <taxon>Hippocastanoideae</taxon>
        <taxon>Acereae</taxon>
        <taxon>Dipteronia</taxon>
    </lineage>
</organism>
<gene>
    <name evidence="2" type="ORF">Dsin_005364</name>
</gene>
<protein>
    <recommendedName>
        <fullName evidence="1">Reverse transcriptase domain-containing protein</fullName>
    </recommendedName>
</protein>
<dbReference type="AlphaFoldDB" id="A0AAE0EF58"/>
<evidence type="ECO:0000313" key="2">
    <source>
        <dbReference type="EMBL" id="KAK3225502.1"/>
    </source>
</evidence>
<comment type="caution">
    <text evidence="2">The sequence shown here is derived from an EMBL/GenBank/DDBJ whole genome shotgun (WGS) entry which is preliminary data.</text>
</comment>
<dbReference type="PROSITE" id="PS50878">
    <property type="entry name" value="RT_POL"/>
    <property type="match status" value="1"/>
</dbReference>
<dbReference type="Pfam" id="PF00078">
    <property type="entry name" value="RVT_1"/>
    <property type="match status" value="1"/>
</dbReference>
<dbReference type="SUPFAM" id="SSF56672">
    <property type="entry name" value="DNA/RNA polymerases"/>
    <property type="match status" value="1"/>
</dbReference>
<accession>A0AAE0EF58</accession>
<reference evidence="2" key="1">
    <citation type="journal article" date="2023" name="Plant J.">
        <title>Genome sequences and population genomics provide insights into the demographic history, inbreeding, and mutation load of two 'living fossil' tree species of Dipteronia.</title>
        <authorList>
            <person name="Feng Y."/>
            <person name="Comes H.P."/>
            <person name="Chen J."/>
            <person name="Zhu S."/>
            <person name="Lu R."/>
            <person name="Zhang X."/>
            <person name="Li P."/>
            <person name="Qiu J."/>
            <person name="Olsen K.M."/>
            <person name="Qiu Y."/>
        </authorList>
    </citation>
    <scope>NUCLEOTIDE SEQUENCE</scope>
    <source>
        <strain evidence="2">NBL</strain>
    </source>
</reference>
<dbReference type="InterPro" id="IPR043502">
    <property type="entry name" value="DNA/RNA_pol_sf"/>
</dbReference>
<dbReference type="EMBL" id="JANJYJ010000002">
    <property type="protein sequence ID" value="KAK3225502.1"/>
    <property type="molecule type" value="Genomic_DNA"/>
</dbReference>
<sequence>MDKDSGLLIKLDFEKAYDNVDHEFLDSMMKGMGFGEKRRQWMRSCISTPMLSVLVNRSHTSQFTVEKGLRQGYPLSHFLFNIVIDGLNCLIGKAVDLGLVRGATFGDYTVHITYLQFADDTILFLKPKIKYLHNAIRLVRCFKLAAGLRINCHKSCLVKIRKCGPLNVDWADIFHCRQAALTTTYLGLPLGAR</sequence>
<feature type="domain" description="Reverse transcriptase" evidence="1">
    <location>
        <begin position="1"/>
        <end position="190"/>
    </location>
</feature>
<name>A0AAE0EF58_9ROSI</name>
<evidence type="ECO:0000259" key="1">
    <source>
        <dbReference type="PROSITE" id="PS50878"/>
    </source>
</evidence>
<dbReference type="PANTHER" id="PTHR33116">
    <property type="entry name" value="REVERSE TRANSCRIPTASE ZINC-BINDING DOMAIN-CONTAINING PROTEIN-RELATED-RELATED"/>
    <property type="match status" value="1"/>
</dbReference>
<dbReference type="Proteomes" id="UP001281410">
    <property type="component" value="Unassembled WGS sequence"/>
</dbReference>